<dbReference type="SUPFAM" id="SSF50475">
    <property type="entry name" value="FMN-binding split barrel"/>
    <property type="match status" value="1"/>
</dbReference>
<dbReference type="Gene3D" id="2.30.110.10">
    <property type="entry name" value="Electron Transport, Fmn-binding Protein, Chain A"/>
    <property type="match status" value="1"/>
</dbReference>
<sequence>MNSEIIAKANKIIEEKAVGGDEGYCALTLIDMDGYPTTSTISVSKADGIKWLTFCTGFGSDKTKRIERCSKASVCFNSVNHNITLVGTIEVLTDPEIKKEMWYHGLENHFSGPDDPNYCVLRFTTTRYNLFVDWKEAKGVL</sequence>
<accession>A0A3E2NF80</accession>
<comment type="caution">
    <text evidence="3">The sequence shown here is derived from an EMBL/GenBank/DDBJ whole genome shotgun (WGS) entry which is preliminary data.</text>
</comment>
<protein>
    <submittedName>
        <fullName evidence="3">General stress protein</fullName>
    </submittedName>
    <submittedName>
        <fullName evidence="2">Pyridoxamine 5'-phosphate oxidase</fullName>
    </submittedName>
</protein>
<reference evidence="2 5" key="2">
    <citation type="journal article" date="2024" name="Int. J. Syst. Evol. Microbiol.">
        <title>Lacrimispora brassicae sp. nov. isolated from fermented cabbage, and proposal of Clostridium indicum Gundawar et al. 2019 and Clostridium methoxybenzovorans Mechichi et al. 1999 as heterotypic synonyms of Lacrimispora amygdalina (Parshina et al. 2003) Haas and Blanchard 2020 and Lacrimispora indolis (McClung and McCoy 1957) Haas and Blanchard 2020, respectively.</title>
        <authorList>
            <person name="Kobayashi H."/>
            <person name="Tanizawa Y."/>
            <person name="Sakamoto M."/>
            <person name="Ohkuma M."/>
            <person name="Tohno M."/>
        </authorList>
    </citation>
    <scope>NUCLEOTIDE SEQUENCE [LARGE SCALE GENOMIC DNA]</scope>
    <source>
        <strain evidence="2 5">DSM 12857</strain>
    </source>
</reference>
<dbReference type="Proteomes" id="UP000260680">
    <property type="component" value="Unassembled WGS sequence"/>
</dbReference>
<name>A0A3E2NF80_9FIRM</name>
<evidence type="ECO:0000313" key="3">
    <source>
        <dbReference type="EMBL" id="RFZ79530.1"/>
    </source>
</evidence>
<dbReference type="InterPro" id="IPR011576">
    <property type="entry name" value="Pyridox_Oxase_N"/>
</dbReference>
<dbReference type="PANTHER" id="PTHR34818:SF1">
    <property type="entry name" value="PROTEIN BLI-3"/>
    <property type="match status" value="1"/>
</dbReference>
<dbReference type="InterPro" id="IPR052917">
    <property type="entry name" value="Stress-Dev_Protein"/>
</dbReference>
<evidence type="ECO:0000313" key="2">
    <source>
        <dbReference type="EMBL" id="GLB28984.1"/>
    </source>
</evidence>
<organism evidence="3 4">
    <name type="scientific">Lacrimispora amygdalina</name>
    <dbReference type="NCBI Taxonomy" id="253257"/>
    <lineage>
        <taxon>Bacteria</taxon>
        <taxon>Bacillati</taxon>
        <taxon>Bacillota</taxon>
        <taxon>Clostridia</taxon>
        <taxon>Lachnospirales</taxon>
        <taxon>Lachnospiraceae</taxon>
        <taxon>Lacrimispora</taxon>
    </lineage>
</organism>
<evidence type="ECO:0000313" key="5">
    <source>
        <dbReference type="Proteomes" id="UP001419084"/>
    </source>
</evidence>
<dbReference type="AlphaFoldDB" id="A0A3E2NF80"/>
<dbReference type="OrthoDB" id="1954371at2"/>
<gene>
    <name evidence="3" type="ORF">DS742_07720</name>
    <name evidence="2" type="ORF">LAD12857_09070</name>
</gene>
<reference evidence="3 4" key="1">
    <citation type="submission" date="2018-07" db="EMBL/GenBank/DDBJ databases">
        <title>New species, Clostridium PI-S10-A1B.</title>
        <authorList>
            <person name="Krishna G."/>
            <person name="Summeta K."/>
            <person name="Shikha S."/>
            <person name="Prabhu P.B."/>
            <person name="Suresh K."/>
        </authorList>
    </citation>
    <scope>NUCLEOTIDE SEQUENCE [LARGE SCALE GENOMIC DNA]</scope>
    <source>
        <strain evidence="3 4">PI-S10-A1B</strain>
    </source>
</reference>
<evidence type="ECO:0000259" key="1">
    <source>
        <dbReference type="Pfam" id="PF01243"/>
    </source>
</evidence>
<evidence type="ECO:0000313" key="4">
    <source>
        <dbReference type="Proteomes" id="UP000260680"/>
    </source>
</evidence>
<dbReference type="EMBL" id="BRPJ01000016">
    <property type="protein sequence ID" value="GLB28984.1"/>
    <property type="molecule type" value="Genomic_DNA"/>
</dbReference>
<dbReference type="EMBL" id="QOHO01000023">
    <property type="protein sequence ID" value="RFZ79530.1"/>
    <property type="molecule type" value="Genomic_DNA"/>
</dbReference>
<dbReference type="RefSeq" id="WP_117416516.1">
    <property type="nucleotide sequence ID" value="NZ_BRPJ01000016.1"/>
</dbReference>
<dbReference type="Proteomes" id="UP001419084">
    <property type="component" value="Unassembled WGS sequence"/>
</dbReference>
<proteinExistence type="predicted"/>
<dbReference type="Pfam" id="PF01243">
    <property type="entry name" value="PNPOx_N"/>
    <property type="match status" value="1"/>
</dbReference>
<keyword evidence="5" id="KW-1185">Reference proteome</keyword>
<dbReference type="PANTHER" id="PTHR34818">
    <property type="entry name" value="PROTEIN BLI-3"/>
    <property type="match status" value="1"/>
</dbReference>
<feature type="domain" description="Pyridoxamine 5'-phosphate oxidase N-terminal" evidence="1">
    <location>
        <begin position="22"/>
        <end position="128"/>
    </location>
</feature>
<dbReference type="InterPro" id="IPR012349">
    <property type="entry name" value="Split_barrel_FMN-bd"/>
</dbReference>